<dbReference type="Pfam" id="PF12784">
    <property type="entry name" value="PDDEXK_2"/>
    <property type="match status" value="1"/>
</dbReference>
<name>A0AAT9G8V5_9RICK</name>
<accession>A0AAT9G8V5</accession>
<sequence length="305" mass="35494">MAISRFLDPKNDFCFKQIFGTEKNKDILIHFLNDILGYQGKDQIIEVNFLKTIQDPVIAAYRQSIVDVLCTDQNGTQVIVEMQVGEHKGFEKRAQFYAAKAYSQQILKEDENHKKLAVYAKLKGVIFLAIADFIMFPDKKDWKSTHRLLDSKSYEHDLKDFYFIFAELKKFHKTIDQLENIEEKWMYFFKHAHHSTLVEMEHLIGHDIIIKRAFQAIDQASWSEEELNTYDHITKTQLDNLAVEQFKIEQAEKAAEIRGKARGEARGEKKKAIAIAKILLKDNMTSEYIAKITGLSIEEINKLEN</sequence>
<dbReference type="EMBL" id="AP029170">
    <property type="protein sequence ID" value="BFD46263.1"/>
    <property type="molecule type" value="Genomic_DNA"/>
</dbReference>
<organism evidence="1">
    <name type="scientific">Candidatus Tisiphia endosymbiont of Sergentomyia squamirostris</name>
    <dbReference type="NCBI Taxonomy" id="3113639"/>
    <lineage>
        <taxon>Bacteria</taxon>
        <taxon>Pseudomonadati</taxon>
        <taxon>Pseudomonadota</taxon>
        <taxon>Alphaproteobacteria</taxon>
        <taxon>Rickettsiales</taxon>
        <taxon>Rickettsiaceae</taxon>
        <taxon>Rickettsieae</taxon>
        <taxon>Candidatus Tisiphia</taxon>
    </lineage>
</organism>
<dbReference type="NCBIfam" id="TIGR01784">
    <property type="entry name" value="T_den_put_tspse"/>
    <property type="match status" value="1"/>
</dbReference>
<evidence type="ECO:0008006" key="2">
    <source>
        <dbReference type="Google" id="ProtNLM"/>
    </source>
</evidence>
<dbReference type="InterPro" id="IPR010106">
    <property type="entry name" value="RpnA"/>
</dbReference>
<dbReference type="PANTHER" id="PTHR41317">
    <property type="entry name" value="PD-(D_E)XK NUCLEASE FAMILY TRANSPOSASE"/>
    <property type="match status" value="1"/>
</dbReference>
<dbReference type="PANTHER" id="PTHR41317:SF1">
    <property type="entry name" value="PD-(D_E)XK NUCLEASE FAMILY TRANSPOSASE"/>
    <property type="match status" value="1"/>
</dbReference>
<evidence type="ECO:0000313" key="1">
    <source>
        <dbReference type="EMBL" id="BFD46263.1"/>
    </source>
</evidence>
<reference evidence="1" key="1">
    <citation type="submission" date="2024-01" db="EMBL/GenBank/DDBJ databases">
        <title>Sequencing the genomes of a sandfly, Sergentomyia squamirostris, and its two endosymbionts.</title>
        <authorList>
            <person name="Itokawa K."/>
            <person name="Sanjoba C."/>
        </authorList>
    </citation>
    <scope>NUCLEOTIDE SEQUENCE</scope>
    <source>
        <strain evidence="1">RiSSQ</strain>
    </source>
</reference>
<dbReference type="AlphaFoldDB" id="A0AAT9G8V5"/>
<gene>
    <name evidence="1" type="ORF">DMENIID0002_09090</name>
</gene>
<protein>
    <recommendedName>
        <fullName evidence="2">Permease</fullName>
    </recommendedName>
</protein>
<proteinExistence type="predicted"/>